<dbReference type="GeneID" id="92184444"/>
<sequence length="166" mass="18024">MSFKSPDSNPLVKPDPHHPGSAVSRAFLIEAVLNFASFPLITHPRFVLSLLLLHPHHINPSTVLFARLFGGLVVGVLTPLLLAGIPNTRNAIESRRITYLSLGLGECLLVPLLIREALKGGKDTAALSVRAAIGGIMCLAPPLAWRLYVLLARPDLLGKYKEIKEE</sequence>
<feature type="transmembrane region" description="Helical" evidence="1">
    <location>
        <begin position="64"/>
        <end position="85"/>
    </location>
</feature>
<evidence type="ECO:0000313" key="2">
    <source>
        <dbReference type="EMBL" id="KAK8843526.1"/>
    </source>
</evidence>
<reference evidence="2 3" key="1">
    <citation type="journal article" date="2024" name="bioRxiv">
        <title>Comparative genomics of Cryptococcus and Kwoniella reveals pathogenesis evolution and contrasting karyotype dynamics via intercentromeric recombination or chromosome fusion.</title>
        <authorList>
            <person name="Coelho M.A."/>
            <person name="David-Palma M."/>
            <person name="Shea T."/>
            <person name="Bowers K."/>
            <person name="McGinley-Smith S."/>
            <person name="Mohammad A.W."/>
            <person name="Gnirke A."/>
            <person name="Yurkov A.M."/>
            <person name="Nowrousian M."/>
            <person name="Sun S."/>
            <person name="Cuomo C.A."/>
            <person name="Heitman J."/>
        </authorList>
    </citation>
    <scope>NUCLEOTIDE SEQUENCE [LARGE SCALE GENOMIC DNA]</scope>
    <source>
        <strain evidence="2 3">CBS 13917</strain>
    </source>
</reference>
<feature type="transmembrane region" description="Helical" evidence="1">
    <location>
        <begin position="97"/>
        <end position="114"/>
    </location>
</feature>
<evidence type="ECO:0000256" key="1">
    <source>
        <dbReference type="SAM" id="Phobius"/>
    </source>
</evidence>
<dbReference type="EMBL" id="JBCAWK010000015">
    <property type="protein sequence ID" value="KAK8843526.1"/>
    <property type="molecule type" value="Genomic_DNA"/>
</dbReference>
<dbReference type="KEGG" id="kne:92184444"/>
<keyword evidence="1" id="KW-0812">Transmembrane</keyword>
<organism evidence="2 3">
    <name type="scientific">Kwoniella newhampshirensis</name>
    <dbReference type="NCBI Taxonomy" id="1651941"/>
    <lineage>
        <taxon>Eukaryota</taxon>
        <taxon>Fungi</taxon>
        <taxon>Dikarya</taxon>
        <taxon>Basidiomycota</taxon>
        <taxon>Agaricomycotina</taxon>
        <taxon>Tremellomycetes</taxon>
        <taxon>Tremellales</taxon>
        <taxon>Cryptococcaceae</taxon>
        <taxon>Kwoniella</taxon>
    </lineage>
</organism>
<accession>A0AAW0YT58</accession>
<evidence type="ECO:0000313" key="3">
    <source>
        <dbReference type="Proteomes" id="UP001388673"/>
    </source>
</evidence>
<protein>
    <submittedName>
        <fullName evidence="2">Uncharacterized protein</fullName>
    </submittedName>
</protein>
<feature type="transmembrane region" description="Helical" evidence="1">
    <location>
        <begin position="126"/>
        <end position="151"/>
    </location>
</feature>
<keyword evidence="3" id="KW-1185">Reference proteome</keyword>
<keyword evidence="1" id="KW-0472">Membrane</keyword>
<gene>
    <name evidence="2" type="ORF">IAR55_007186</name>
</gene>
<name>A0AAW0YT58_9TREE</name>
<comment type="caution">
    <text evidence="2">The sequence shown here is derived from an EMBL/GenBank/DDBJ whole genome shotgun (WGS) entry which is preliminary data.</text>
</comment>
<dbReference type="Proteomes" id="UP001388673">
    <property type="component" value="Unassembled WGS sequence"/>
</dbReference>
<dbReference type="AlphaFoldDB" id="A0AAW0YT58"/>
<keyword evidence="1" id="KW-1133">Transmembrane helix</keyword>
<dbReference type="RefSeq" id="XP_066799474.1">
    <property type="nucleotide sequence ID" value="XM_066950259.1"/>
</dbReference>
<proteinExistence type="predicted"/>